<reference evidence="3" key="3">
    <citation type="submission" date="2023-06" db="EMBL/GenBank/DDBJ databases">
        <title>Probiogenomic evaluation and L lactic producing Weizmannia coaggulans BKMTCR2-2 from tree bark.</title>
        <authorList>
            <person name="Mahittikon J."/>
            <person name="Tanasupawat S."/>
        </authorList>
    </citation>
    <scope>NUCLEOTIDE SEQUENCE</scope>
    <source>
        <strain evidence="3">BKMTCR2-2</strain>
    </source>
</reference>
<accession>A0AAN0WDR4</accession>
<organism evidence="2 4">
    <name type="scientific">Heyndrickxia coagulans</name>
    <name type="common">Weizmannia coagulans</name>
    <dbReference type="NCBI Taxonomy" id="1398"/>
    <lineage>
        <taxon>Bacteria</taxon>
        <taxon>Bacillati</taxon>
        <taxon>Bacillota</taxon>
        <taxon>Bacilli</taxon>
        <taxon>Bacillales</taxon>
        <taxon>Bacillaceae</taxon>
        <taxon>Heyndrickxia</taxon>
    </lineage>
</organism>
<evidence type="ECO:0000313" key="2">
    <source>
        <dbReference type="EMBL" id="AJO24403.1"/>
    </source>
</evidence>
<dbReference type="Proteomes" id="UP001223084">
    <property type="component" value="Unassembled WGS sequence"/>
</dbReference>
<reference evidence="2" key="1">
    <citation type="submission" date="2015-01" db="EMBL/GenBank/DDBJ databases">
        <title>Comparative genome analysis of Bacillus coagulans HM-08, Clostridium butyricum HM-68, Bacillus subtilis HM-66 and Bacillus licheniformis BL-09.</title>
        <authorList>
            <person name="Zhang H."/>
        </authorList>
    </citation>
    <scope>NUCLEOTIDE SEQUENCE [LARGE SCALE GENOMIC DNA]</scope>
    <source>
        <strain evidence="2">HM-08</strain>
    </source>
</reference>
<evidence type="ECO:0000259" key="1">
    <source>
        <dbReference type="Pfam" id="PF18735"/>
    </source>
</evidence>
<name>A0AAN0WDR4_HEYCO</name>
<feature type="domain" description="RiboL-PSP-HEPN" evidence="1">
    <location>
        <begin position="15"/>
        <end position="217"/>
    </location>
</feature>
<dbReference type="GeneID" id="93260935"/>
<protein>
    <submittedName>
        <fullName evidence="3">MAE_28990/MAE_18760 family HEPN-like nuclease</fullName>
    </submittedName>
</protein>
<sequence>MDEAKIINIREELENELTWRENELKLLKNQLVKIQTKKEQNIYRKSLVVMLYAHYEGFCNFAFQTYIMAINEESLLRKQVNNYLVAASMHQEFTLFENEQFKEQTFKKIFGQKPIEDRKLFKLSKRKYLLDALENFLEQKIIIPDKVINTESNLRPLVLKKLLYSLGLPENSFSRYEEHITELVNIRNAISHGQKKGGIDESTFERLEKTTRDINNAIIILIYDALRKKLYLKDHSIVF</sequence>
<dbReference type="InterPro" id="IPR041519">
    <property type="entry name" value="HEPN_RiboL-PSP"/>
</dbReference>
<reference evidence="4" key="2">
    <citation type="submission" date="2015-01" db="EMBL/GenBank/DDBJ databases">
        <title>Comparative genome analysis of Bacillus coagulans HM-08, Clostridium butyricum HM-68, Bacillus subtilis HM-66 and Bacillus paralicheniformis BL-09.</title>
        <authorList>
            <person name="Zhang H."/>
        </authorList>
    </citation>
    <scope>NUCLEOTIDE SEQUENCE [LARGE SCALE GENOMIC DNA]</scope>
    <source>
        <strain evidence="4">HM-08</strain>
    </source>
</reference>
<dbReference type="AlphaFoldDB" id="A0AAN0WDR4"/>
<evidence type="ECO:0000313" key="3">
    <source>
        <dbReference type="EMBL" id="MDL5039777.1"/>
    </source>
</evidence>
<evidence type="ECO:0000313" key="4">
    <source>
        <dbReference type="Proteomes" id="UP000032024"/>
    </source>
</evidence>
<dbReference type="EMBL" id="CP010525">
    <property type="protein sequence ID" value="AJO24403.1"/>
    <property type="molecule type" value="Genomic_DNA"/>
</dbReference>
<dbReference type="Pfam" id="PF18735">
    <property type="entry name" value="HEPN_RiboL-PSP"/>
    <property type="match status" value="1"/>
</dbReference>
<dbReference type="EMBL" id="JASUZX010000001">
    <property type="protein sequence ID" value="MDL5039777.1"/>
    <property type="molecule type" value="Genomic_DNA"/>
</dbReference>
<dbReference type="Proteomes" id="UP000032024">
    <property type="component" value="Chromosome"/>
</dbReference>
<dbReference type="RefSeq" id="WP_017552081.1">
    <property type="nucleotide sequence ID" value="NZ_CP010525.1"/>
</dbReference>
<keyword evidence="4" id="KW-1185">Reference proteome</keyword>
<gene>
    <name evidence="3" type="ORF">QN341_01560</name>
    <name evidence="2" type="ORF">SB48_HM08orf05745</name>
</gene>
<proteinExistence type="predicted"/>